<dbReference type="GeneID" id="30022605"/>
<name>A0A167S8Y4_CORFA</name>
<dbReference type="RefSeq" id="XP_018702894.1">
    <property type="nucleotide sequence ID" value="XM_018849917.1"/>
</dbReference>
<feature type="domain" description="GH64" evidence="1">
    <location>
        <begin position="2"/>
        <end position="377"/>
    </location>
</feature>
<dbReference type="PANTHER" id="PTHR38165">
    <property type="match status" value="1"/>
</dbReference>
<evidence type="ECO:0000313" key="2">
    <source>
        <dbReference type="EMBL" id="OAA59378.1"/>
    </source>
</evidence>
<dbReference type="InterPro" id="IPR032477">
    <property type="entry name" value="Glyco_hydro_64"/>
</dbReference>
<dbReference type="InterPro" id="IPR042517">
    <property type="entry name" value="Glyco_hydro_64_N_2"/>
</dbReference>
<dbReference type="PANTHER" id="PTHR38165:SF1">
    <property type="entry name" value="GLUCANASE B"/>
    <property type="match status" value="1"/>
</dbReference>
<dbReference type="Pfam" id="PF16483">
    <property type="entry name" value="Glyco_hydro_64"/>
    <property type="match status" value="1"/>
</dbReference>
<evidence type="ECO:0000313" key="3">
    <source>
        <dbReference type="Proteomes" id="UP000076744"/>
    </source>
</evidence>
<protein>
    <recommendedName>
        <fullName evidence="1">GH64 domain-containing protein</fullName>
    </recommendedName>
</protein>
<comment type="caution">
    <text evidence="2">The sequence shown here is derived from an EMBL/GenBank/DDBJ whole genome shotgun (WGS) entry which is preliminary data.</text>
</comment>
<dbReference type="InterPro" id="IPR037398">
    <property type="entry name" value="Glyco_hydro_64_fam"/>
</dbReference>
<keyword evidence="3" id="KW-1185">Reference proteome</keyword>
<dbReference type="InterPro" id="IPR037176">
    <property type="entry name" value="Osmotin/thaumatin-like_sf"/>
</dbReference>
<reference evidence="2 3" key="1">
    <citation type="journal article" date="2016" name="Genome Biol. Evol.">
        <title>Divergent and convergent evolution of fungal pathogenicity.</title>
        <authorList>
            <person name="Shang Y."/>
            <person name="Xiao G."/>
            <person name="Zheng P."/>
            <person name="Cen K."/>
            <person name="Zhan S."/>
            <person name="Wang C."/>
        </authorList>
    </citation>
    <scope>NUCLEOTIDE SEQUENCE [LARGE SCALE GENOMIC DNA]</scope>
    <source>
        <strain evidence="2 3">ARSEF 2679</strain>
    </source>
</reference>
<organism evidence="2 3">
    <name type="scientific">Cordyceps fumosorosea (strain ARSEF 2679)</name>
    <name type="common">Isaria fumosorosea</name>
    <dbReference type="NCBI Taxonomy" id="1081104"/>
    <lineage>
        <taxon>Eukaryota</taxon>
        <taxon>Fungi</taxon>
        <taxon>Dikarya</taxon>
        <taxon>Ascomycota</taxon>
        <taxon>Pezizomycotina</taxon>
        <taxon>Sordariomycetes</taxon>
        <taxon>Hypocreomycetidae</taxon>
        <taxon>Hypocreales</taxon>
        <taxon>Cordycipitaceae</taxon>
        <taxon>Cordyceps</taxon>
    </lineage>
</organism>
<dbReference type="Gene3D" id="3.30.920.50">
    <property type="entry name" value="Beta-1,3-glucanase, C-terminal domain"/>
    <property type="match status" value="1"/>
</dbReference>
<accession>A0A167S8Y4</accession>
<dbReference type="PROSITE" id="PS52006">
    <property type="entry name" value="GH64"/>
    <property type="match status" value="1"/>
</dbReference>
<dbReference type="AlphaFoldDB" id="A0A167S8Y4"/>
<dbReference type="CDD" id="cd09220">
    <property type="entry name" value="GH64-GluB-like"/>
    <property type="match status" value="1"/>
</dbReference>
<dbReference type="STRING" id="1081104.A0A167S8Y4"/>
<dbReference type="EMBL" id="AZHB01000016">
    <property type="protein sequence ID" value="OAA59378.1"/>
    <property type="molecule type" value="Genomic_DNA"/>
</dbReference>
<dbReference type="Proteomes" id="UP000076744">
    <property type="component" value="Unassembled WGS sequence"/>
</dbReference>
<dbReference type="OrthoDB" id="5290283at2759"/>
<evidence type="ECO:0000259" key="1">
    <source>
        <dbReference type="PROSITE" id="PS52006"/>
    </source>
</evidence>
<gene>
    <name evidence="2" type="ORF">ISF_06313</name>
</gene>
<proteinExistence type="predicted"/>
<dbReference type="Gene3D" id="2.60.110.10">
    <property type="entry name" value="Thaumatin"/>
    <property type="match status" value="1"/>
</dbReference>
<sequence length="380" mass="39601">MSSSGTLQIVLRNSTNAGALYAHITGTSDAGLFVLSADGHTAYHPASPAQTLTPLGADCAINVGGAGATRAVTIPYVSGGRVWFSKDKPLTFYVNPGPALVEPSALNASDANYGLDWGFAEFTFNRSELYVNVSYVDFVSLPVSLRLENASGKVTSVAGMPADGLERVAAGLTAQGQKDGAGWDKLVVKSAEGGAVLRALSPNSGAVVSPGLLQGYFDKSVDAVWAKYAAEDLTVNTQFKWGDAKGRVDATSGLLDFGENVGRFGKPSTGDIFSCNSGPFSHGDGATDESLNIGARLAAAFNRSTLLINNVQPEGEDVAKYYQAGVTNHYARVCHETTVEGRGYAFPYDDVGPSKGVDQSGFLNDPNPKTLTIGVGAPLE</sequence>